<reference evidence="1 2" key="1">
    <citation type="submission" date="2023-07" db="EMBL/GenBank/DDBJ databases">
        <title>Genomic Encyclopedia of Type Strains, Phase IV (KMG-IV): sequencing the most valuable type-strain genomes for metagenomic binning, comparative biology and taxonomic classification.</title>
        <authorList>
            <person name="Goeker M."/>
        </authorList>
    </citation>
    <scope>NUCLEOTIDE SEQUENCE [LARGE SCALE GENOMIC DNA]</scope>
    <source>
        <strain evidence="1 2">DSM 23948</strain>
    </source>
</reference>
<comment type="caution">
    <text evidence="1">The sequence shown here is derived from an EMBL/GenBank/DDBJ whole genome shotgun (WGS) entry which is preliminary data.</text>
</comment>
<evidence type="ECO:0000313" key="1">
    <source>
        <dbReference type="EMBL" id="MDQ0154965.1"/>
    </source>
</evidence>
<gene>
    <name evidence="1" type="ORF">J2S07_001269</name>
</gene>
<protein>
    <submittedName>
        <fullName evidence="1">Uncharacterized protein</fullName>
    </submittedName>
</protein>
<dbReference type="RefSeq" id="WP_307149541.1">
    <property type="nucleotide sequence ID" value="NZ_JAUSTU010000004.1"/>
</dbReference>
<proteinExistence type="predicted"/>
<keyword evidence="2" id="KW-1185">Reference proteome</keyword>
<accession>A0ABT9V275</accession>
<sequence length="159" mass="18032">MKVGRLTLSEHARERIRQRVGLIADYAALAWVADVIKNAKQQRRDGRKVHYITDLFEVIVDGVTVVTVKPTENTNGYITKFNEMLTKESRKLIATYRRELRKAEIAVAEAQLNYLKARNPKTRESIGARLTSAIDHKALITDKIKAVEIAAKRFGVTVE</sequence>
<dbReference type="Proteomes" id="UP001231362">
    <property type="component" value="Unassembled WGS sequence"/>
</dbReference>
<organism evidence="1 2">
    <name type="scientific">Anoxybacillus andreesenii</name>
    <dbReference type="NCBI Taxonomy" id="1325932"/>
    <lineage>
        <taxon>Bacteria</taxon>
        <taxon>Bacillati</taxon>
        <taxon>Bacillota</taxon>
        <taxon>Bacilli</taxon>
        <taxon>Bacillales</taxon>
        <taxon>Anoxybacillaceae</taxon>
        <taxon>Anoxybacillus</taxon>
    </lineage>
</organism>
<evidence type="ECO:0000313" key="2">
    <source>
        <dbReference type="Proteomes" id="UP001231362"/>
    </source>
</evidence>
<name>A0ABT9V275_9BACL</name>
<dbReference type="EMBL" id="JAUSTU010000004">
    <property type="protein sequence ID" value="MDQ0154965.1"/>
    <property type="molecule type" value="Genomic_DNA"/>
</dbReference>